<proteinExistence type="predicted"/>
<dbReference type="Proteomes" id="UP000636800">
    <property type="component" value="Chromosome 11"/>
</dbReference>
<dbReference type="EMBL" id="JADCNL010000011">
    <property type="protein sequence ID" value="KAG0460450.1"/>
    <property type="molecule type" value="Genomic_DNA"/>
</dbReference>
<evidence type="ECO:0000313" key="2">
    <source>
        <dbReference type="Proteomes" id="UP000636800"/>
    </source>
</evidence>
<evidence type="ECO:0000313" key="1">
    <source>
        <dbReference type="EMBL" id="KAG0460450.1"/>
    </source>
</evidence>
<accession>A0A835UGW5</accession>
<gene>
    <name evidence="1" type="ORF">HPP92_020747</name>
</gene>
<keyword evidence="2" id="KW-1185">Reference proteome</keyword>
<dbReference type="AlphaFoldDB" id="A0A835UGW5"/>
<protein>
    <submittedName>
        <fullName evidence="1">Uncharacterized protein</fullName>
    </submittedName>
</protein>
<dbReference type="OrthoDB" id="772380at2759"/>
<sequence>MVEVIFICIGYGLPKFFGSDGFRDTVILLPSPTIGTTICALAPPSSIAFREAAEVWSSLKLDSFP</sequence>
<name>A0A835UGW5_VANPL</name>
<organism evidence="1 2">
    <name type="scientific">Vanilla planifolia</name>
    <name type="common">Vanilla</name>
    <dbReference type="NCBI Taxonomy" id="51239"/>
    <lineage>
        <taxon>Eukaryota</taxon>
        <taxon>Viridiplantae</taxon>
        <taxon>Streptophyta</taxon>
        <taxon>Embryophyta</taxon>
        <taxon>Tracheophyta</taxon>
        <taxon>Spermatophyta</taxon>
        <taxon>Magnoliopsida</taxon>
        <taxon>Liliopsida</taxon>
        <taxon>Asparagales</taxon>
        <taxon>Orchidaceae</taxon>
        <taxon>Vanilloideae</taxon>
        <taxon>Vanilleae</taxon>
        <taxon>Vanilla</taxon>
    </lineage>
</organism>
<comment type="caution">
    <text evidence="1">The sequence shown here is derived from an EMBL/GenBank/DDBJ whole genome shotgun (WGS) entry which is preliminary data.</text>
</comment>
<reference evidence="1 2" key="1">
    <citation type="journal article" date="2020" name="Nat. Food">
        <title>A phased Vanilla planifolia genome enables genetic improvement of flavour and production.</title>
        <authorList>
            <person name="Hasing T."/>
            <person name="Tang H."/>
            <person name="Brym M."/>
            <person name="Khazi F."/>
            <person name="Huang T."/>
            <person name="Chambers A.H."/>
        </authorList>
    </citation>
    <scope>NUCLEOTIDE SEQUENCE [LARGE SCALE GENOMIC DNA]</scope>
    <source>
        <tissue evidence="1">Leaf</tissue>
    </source>
</reference>